<accession>A0A9X1AIH1</accession>
<proteinExistence type="predicted"/>
<evidence type="ECO:0000313" key="1">
    <source>
        <dbReference type="EMBL" id="MBT2185902.1"/>
    </source>
</evidence>
<dbReference type="Proteomes" id="UP001138757">
    <property type="component" value="Unassembled WGS sequence"/>
</dbReference>
<comment type="caution">
    <text evidence="1">The sequence shown here is derived from an EMBL/GenBank/DDBJ whole genome shotgun (WGS) entry which is preliminary data.</text>
</comment>
<dbReference type="PANTHER" id="PTHR37816">
    <property type="entry name" value="YALI0E33011P"/>
    <property type="match status" value="1"/>
</dbReference>
<organism evidence="1 2">
    <name type="scientific">Sphingobium nicotianae</name>
    <dbReference type="NCBI Taxonomy" id="2782607"/>
    <lineage>
        <taxon>Bacteria</taxon>
        <taxon>Pseudomonadati</taxon>
        <taxon>Pseudomonadota</taxon>
        <taxon>Alphaproteobacteria</taxon>
        <taxon>Sphingomonadales</taxon>
        <taxon>Sphingomonadaceae</taxon>
        <taxon>Sphingobium</taxon>
    </lineage>
</organism>
<dbReference type="InterPro" id="IPR027417">
    <property type="entry name" value="P-loop_NTPase"/>
</dbReference>
<dbReference type="PANTHER" id="PTHR37816:SF1">
    <property type="entry name" value="TOXIN"/>
    <property type="match status" value="1"/>
</dbReference>
<evidence type="ECO:0008006" key="3">
    <source>
        <dbReference type="Google" id="ProtNLM"/>
    </source>
</evidence>
<sequence>MMVARRIAVVGTSGSGKTTLSRRIGAAIGLPVIELDAINWQAGWHDLNQNEPEEFKRRVAAATAPESWVSDGNYALVRPLILARATEVVWLDYDRPLVMARVIRRSFSRAIWKTELWPGTGNVEQFRNWLSPDHPIRWAWSTHARRRTQYAEMGQALAAEVTVHHLRHPRDAEALIATLRTEAGQSAADPLAG</sequence>
<dbReference type="AlphaFoldDB" id="A0A9X1AIH1"/>
<reference evidence="1" key="1">
    <citation type="submission" date="2021-05" db="EMBL/GenBank/DDBJ databases">
        <title>Genome of Sphingobium sp. strain.</title>
        <authorList>
            <person name="Fan R."/>
        </authorList>
    </citation>
    <scope>NUCLEOTIDE SEQUENCE</scope>
    <source>
        <strain evidence="1">H33</strain>
    </source>
</reference>
<keyword evidence="2" id="KW-1185">Reference proteome</keyword>
<evidence type="ECO:0000313" key="2">
    <source>
        <dbReference type="Proteomes" id="UP001138757"/>
    </source>
</evidence>
<dbReference type="Gene3D" id="3.40.50.300">
    <property type="entry name" value="P-loop containing nucleotide triphosphate hydrolases"/>
    <property type="match status" value="1"/>
</dbReference>
<gene>
    <name evidence="1" type="ORF">KK488_02980</name>
</gene>
<dbReference type="EMBL" id="JAHGAW010000002">
    <property type="protein sequence ID" value="MBT2185902.1"/>
    <property type="molecule type" value="Genomic_DNA"/>
</dbReference>
<dbReference type="InterPro" id="IPR052922">
    <property type="entry name" value="Cytidylate_Kinase-2"/>
</dbReference>
<dbReference type="RefSeq" id="WP_214621661.1">
    <property type="nucleotide sequence ID" value="NZ_JAHGAW010000002.1"/>
</dbReference>
<protein>
    <recommendedName>
        <fullName evidence="3">Adenylate kinase</fullName>
    </recommendedName>
</protein>
<name>A0A9X1AIH1_9SPHN</name>
<dbReference type="SUPFAM" id="SSF52540">
    <property type="entry name" value="P-loop containing nucleoside triphosphate hydrolases"/>
    <property type="match status" value="1"/>
</dbReference>